<keyword evidence="9" id="KW-0560">Oxidoreductase</keyword>
<dbReference type="Gene3D" id="1.20.140.10">
    <property type="entry name" value="Butyryl-CoA Dehydrogenase, subunit A, domain 3"/>
    <property type="match status" value="1"/>
</dbReference>
<dbReference type="RefSeq" id="WP_235705761.1">
    <property type="nucleotide sequence ID" value="NZ_JAKGBZ010000055.1"/>
</dbReference>
<dbReference type="Gene3D" id="1.10.540.10">
    <property type="entry name" value="Acyl-CoA dehydrogenase/oxidase, N-terminal domain"/>
    <property type="match status" value="1"/>
</dbReference>
<dbReference type="Gene3D" id="2.40.110.10">
    <property type="entry name" value="Butyryl-CoA Dehydrogenase, subunit A, domain 2"/>
    <property type="match status" value="1"/>
</dbReference>
<dbReference type="InterPro" id="IPR013786">
    <property type="entry name" value="AcylCoA_DH/ox_N"/>
</dbReference>
<keyword evidence="12" id="KW-1133">Transmembrane helix</keyword>
<keyword evidence="12" id="KW-0812">Transmembrane</keyword>
<keyword evidence="8" id="KW-0274">FAD</keyword>
<evidence type="ECO:0000256" key="2">
    <source>
        <dbReference type="ARBA" id="ARBA00005005"/>
    </source>
</evidence>
<comment type="pathway">
    <text evidence="2">Lipid metabolism; fatty acid beta-oxidation.</text>
</comment>
<evidence type="ECO:0000256" key="1">
    <source>
        <dbReference type="ARBA" id="ARBA00001974"/>
    </source>
</evidence>
<evidence type="ECO:0000256" key="4">
    <source>
        <dbReference type="ARBA" id="ARBA00012033"/>
    </source>
</evidence>
<dbReference type="PANTHER" id="PTHR48083">
    <property type="entry name" value="MEDIUM-CHAIN SPECIFIC ACYL-COA DEHYDROGENASE, MITOCHONDRIAL-RELATED"/>
    <property type="match status" value="1"/>
</dbReference>
<dbReference type="Pfam" id="PF00441">
    <property type="entry name" value="Acyl-CoA_dh_1"/>
    <property type="match status" value="1"/>
</dbReference>
<evidence type="ECO:0000259" key="13">
    <source>
        <dbReference type="Pfam" id="PF00441"/>
    </source>
</evidence>
<dbReference type="InterPro" id="IPR009100">
    <property type="entry name" value="AcylCoA_DH/oxidase_NM_dom_sf"/>
</dbReference>
<dbReference type="EC" id="1.3.8.7" evidence="4"/>
<dbReference type="SUPFAM" id="SSF56645">
    <property type="entry name" value="Acyl-CoA dehydrogenase NM domain-like"/>
    <property type="match status" value="1"/>
</dbReference>
<protein>
    <recommendedName>
        <fullName evidence="6">Acyl-coenzyme A dehydrogenase</fullName>
        <ecNumber evidence="4">1.3.8.7</ecNumber>
        <ecNumber evidence="5">1.3.8.8</ecNumber>
    </recommendedName>
</protein>
<comment type="cofactor">
    <cofactor evidence="1">
        <name>FAD</name>
        <dbReference type="ChEBI" id="CHEBI:57692"/>
    </cofactor>
</comment>
<comment type="catalytic activity">
    <reaction evidence="11">
        <text>a long-chain 2,3-saturated fatty acyl-CoA + oxidized [electron-transfer flavoprotein] + H(+) = a long-chain (2E)-enoyl-CoA + reduced [electron-transfer flavoprotein]</text>
        <dbReference type="Rhea" id="RHEA:17721"/>
        <dbReference type="Rhea" id="RHEA-COMP:10685"/>
        <dbReference type="Rhea" id="RHEA-COMP:10686"/>
        <dbReference type="ChEBI" id="CHEBI:15378"/>
        <dbReference type="ChEBI" id="CHEBI:57692"/>
        <dbReference type="ChEBI" id="CHEBI:58307"/>
        <dbReference type="ChEBI" id="CHEBI:83721"/>
        <dbReference type="ChEBI" id="CHEBI:83727"/>
        <dbReference type="EC" id="1.3.8.8"/>
    </reaction>
</comment>
<feature type="domain" description="Acyl-CoA dehydrogenase C-terminal bacterial-type" evidence="15">
    <location>
        <begin position="521"/>
        <end position="812"/>
    </location>
</feature>
<keyword evidence="7" id="KW-0285">Flavoprotein</keyword>
<dbReference type="Pfam" id="PF09317">
    <property type="entry name" value="ACDH_C"/>
    <property type="match status" value="1"/>
</dbReference>
<sequence length="847" mass="91800">MAITTAIWWLAGIIGAGALIAARRSARAWLGALALWLVAGLVLGTIGLIGFIVLAIVVGVPAALLASTARRQAIITGRLLPVFRRIMPQMSETERAAIEAGTVWWDADLFSGRPDWRKLLRTPAAKLSPEEQSFIDVETEHLCDLSNDWDSTQIWQDMPPAAWDYAKHAGFLGLVIPKSHGGKGFSAVAHSAVVMKLATRCSAAAVSVMVPNSLGPAELLLHYGTEEQKNHYLPRLARGEEIPCFALTNPYAGSDAASITDIGVVTKRQWDGRETLGFLVTFDKRYITLAPVATVIGLAFHAHDPEGLLGGEADVGITCALISRTHPGVEIGRRHWPLNAVFQNGPIKGQDLFIPIDMVIGGAVQVGKGWRMLMECLAAGRAISLPSSAVGAAKIATNGTGAYAGIRRQFNTPLGQFEGIQEPLGRMGGHLYAMDAVRCLSAVAIDIGEKPSVISAIAKYHMTERARMVVTDAMDVTGGKGICMGPSNFLARAYQQIPIAITVEGANIMTRSLIIFGQGAIRCHPYVMTLMQSAANPDRKQGLRDFDRALFGYAGFVTSNLLRAAFHGLTFGRLIRAPRGAARELAPYYREAQRLSILLALNTDVAMAALGGALKRKESVTARLGDVLSQLYILSAVLKRYEDDGRQNADLPLVHWAAQDALGRAYDALRALYANFPARPAAFALRVIGFPFGVPRRQPSDRLHADIADILRQMSPTRERLMQGSWRPRPEIEPVLGVLEAAALAYPRIEAIERRVKDAVKAGTVDRMPQAMPLLSAWADEANQKGLIDADEAAEIRAFAENAAKIIAVDDFPQDFNLMEDLQTRKAYWVQQNGRKAKASAPRAAAE</sequence>
<dbReference type="InterPro" id="IPR037069">
    <property type="entry name" value="AcylCoA_DH/ox_N_sf"/>
</dbReference>
<keyword evidence="17" id="KW-1185">Reference proteome</keyword>
<dbReference type="InterPro" id="IPR050741">
    <property type="entry name" value="Acyl-CoA_dehydrogenase"/>
</dbReference>
<comment type="caution">
    <text evidence="16">The sequence shown here is derived from an EMBL/GenBank/DDBJ whole genome shotgun (WGS) entry which is preliminary data.</text>
</comment>
<evidence type="ECO:0000256" key="7">
    <source>
        <dbReference type="ARBA" id="ARBA00022630"/>
    </source>
</evidence>
<evidence type="ECO:0000259" key="14">
    <source>
        <dbReference type="Pfam" id="PF02771"/>
    </source>
</evidence>
<accession>A0ABS9E4H4</accession>
<comment type="catalytic activity">
    <reaction evidence="10">
        <text>a medium-chain 2,3-saturated fatty acyl-CoA + oxidized [electron-transfer flavoprotein] + H(+) = a medium-chain (2E)-enoyl-CoA + reduced [electron-transfer flavoprotein]</text>
        <dbReference type="Rhea" id="RHEA:14477"/>
        <dbReference type="Rhea" id="RHEA-COMP:10685"/>
        <dbReference type="Rhea" id="RHEA-COMP:10686"/>
        <dbReference type="ChEBI" id="CHEBI:15378"/>
        <dbReference type="ChEBI" id="CHEBI:57692"/>
        <dbReference type="ChEBI" id="CHEBI:58307"/>
        <dbReference type="ChEBI" id="CHEBI:83723"/>
        <dbReference type="ChEBI" id="CHEBI:83726"/>
        <dbReference type="EC" id="1.3.8.7"/>
    </reaction>
</comment>
<evidence type="ECO:0000256" key="12">
    <source>
        <dbReference type="SAM" id="Phobius"/>
    </source>
</evidence>
<gene>
    <name evidence="16" type="ORF">L2A60_17560</name>
</gene>
<dbReference type="PANTHER" id="PTHR48083:SF18">
    <property type="entry name" value="ACYL-COENZYME A DEHYDROGENASE"/>
    <property type="match status" value="1"/>
</dbReference>
<evidence type="ECO:0000256" key="9">
    <source>
        <dbReference type="ARBA" id="ARBA00023002"/>
    </source>
</evidence>
<evidence type="ECO:0000256" key="3">
    <source>
        <dbReference type="ARBA" id="ARBA00009347"/>
    </source>
</evidence>
<evidence type="ECO:0000256" key="11">
    <source>
        <dbReference type="ARBA" id="ARBA00049247"/>
    </source>
</evidence>
<evidence type="ECO:0000259" key="15">
    <source>
        <dbReference type="Pfam" id="PF09317"/>
    </source>
</evidence>
<name>A0ABS9E4H4_9PROT</name>
<feature type="domain" description="Acyl-CoA dehydrogenase/oxidase N-terminal" evidence="14">
    <location>
        <begin position="146"/>
        <end position="240"/>
    </location>
</feature>
<feature type="domain" description="Acyl-CoA dehydrogenase/oxidase C-terminal" evidence="13">
    <location>
        <begin position="367"/>
        <end position="514"/>
    </location>
</feature>
<dbReference type="InterPro" id="IPR009075">
    <property type="entry name" value="AcylCo_DH/oxidase_C"/>
</dbReference>
<comment type="similarity">
    <text evidence="3">Belongs to the acyl-CoA dehydrogenase family.</text>
</comment>
<keyword evidence="12" id="KW-0472">Membrane</keyword>
<dbReference type="EMBL" id="JAKGBZ010000055">
    <property type="protein sequence ID" value="MCF3948479.1"/>
    <property type="molecule type" value="Genomic_DNA"/>
</dbReference>
<feature type="transmembrane region" description="Helical" evidence="12">
    <location>
        <begin position="34"/>
        <end position="64"/>
    </location>
</feature>
<proteinExistence type="inferred from homology"/>
<dbReference type="InterPro" id="IPR046373">
    <property type="entry name" value="Acyl-CoA_Oxase/DH_mid-dom_sf"/>
</dbReference>
<evidence type="ECO:0000256" key="6">
    <source>
        <dbReference type="ARBA" id="ARBA00020144"/>
    </source>
</evidence>
<dbReference type="NCBIfam" id="NF009586">
    <property type="entry name" value="PRK13026.1"/>
    <property type="match status" value="1"/>
</dbReference>
<evidence type="ECO:0000256" key="10">
    <source>
        <dbReference type="ARBA" id="ARBA00047882"/>
    </source>
</evidence>
<feature type="transmembrane region" description="Helical" evidence="12">
    <location>
        <begin position="6"/>
        <end position="22"/>
    </location>
</feature>
<dbReference type="Proteomes" id="UP001521209">
    <property type="component" value="Unassembled WGS sequence"/>
</dbReference>
<dbReference type="Pfam" id="PF02771">
    <property type="entry name" value="Acyl-CoA_dh_N"/>
    <property type="match status" value="1"/>
</dbReference>
<dbReference type="EC" id="1.3.8.8" evidence="5"/>
<reference evidence="16 17" key="1">
    <citation type="submission" date="2022-01" db="EMBL/GenBank/DDBJ databases">
        <authorList>
            <person name="Won M."/>
            <person name="Kim S.-J."/>
            <person name="Kwon S.-W."/>
        </authorList>
    </citation>
    <scope>NUCLEOTIDE SEQUENCE [LARGE SCALE GENOMIC DNA]</scope>
    <source>
        <strain evidence="16 17">KCTC 23505</strain>
    </source>
</reference>
<evidence type="ECO:0000313" key="17">
    <source>
        <dbReference type="Proteomes" id="UP001521209"/>
    </source>
</evidence>
<organism evidence="16 17">
    <name type="scientific">Acidiphilium iwatense</name>
    <dbReference type="NCBI Taxonomy" id="768198"/>
    <lineage>
        <taxon>Bacteria</taxon>
        <taxon>Pseudomonadati</taxon>
        <taxon>Pseudomonadota</taxon>
        <taxon>Alphaproteobacteria</taxon>
        <taxon>Acetobacterales</taxon>
        <taxon>Acidocellaceae</taxon>
        <taxon>Acidiphilium</taxon>
    </lineage>
</organism>
<evidence type="ECO:0000256" key="5">
    <source>
        <dbReference type="ARBA" id="ARBA00012040"/>
    </source>
</evidence>
<dbReference type="InterPro" id="IPR036250">
    <property type="entry name" value="AcylCo_DH-like_C"/>
</dbReference>
<evidence type="ECO:0000313" key="16">
    <source>
        <dbReference type="EMBL" id="MCF3948479.1"/>
    </source>
</evidence>
<dbReference type="NCBIfam" id="NF007000">
    <property type="entry name" value="PRK09463.1"/>
    <property type="match status" value="1"/>
</dbReference>
<evidence type="ECO:0000256" key="8">
    <source>
        <dbReference type="ARBA" id="ARBA00022827"/>
    </source>
</evidence>
<dbReference type="InterPro" id="IPR015396">
    <property type="entry name" value="FadE_C"/>
</dbReference>
<dbReference type="SUPFAM" id="SSF47203">
    <property type="entry name" value="Acyl-CoA dehydrogenase C-terminal domain-like"/>
    <property type="match status" value="1"/>
</dbReference>